<proteinExistence type="predicted"/>
<sequence>MRFSLLQYKRQSTASWSLLLVCIVLFVCFSQNLGLSKSCPLSSQPDNIEQIHTLNSDQAQNDDASQCSSSEQLVNAHTIHLDFAIPMFILALLIVAAILKQAGSTYFFTEPPTSYGVRRHLAFCTFQE</sequence>
<comment type="caution">
    <text evidence="2">The sequence shown here is derived from an EMBL/GenBank/DDBJ whole genome shotgun (WGS) entry which is preliminary data.</text>
</comment>
<feature type="transmembrane region" description="Helical" evidence="1">
    <location>
        <begin position="79"/>
        <end position="99"/>
    </location>
</feature>
<keyword evidence="1" id="KW-1133">Transmembrane helix</keyword>
<name>A0A4Q5KQ43_9GAMM</name>
<keyword evidence="1" id="KW-0472">Membrane</keyword>
<keyword evidence="1" id="KW-0812">Transmembrane</keyword>
<evidence type="ECO:0008006" key="4">
    <source>
        <dbReference type="Google" id="ProtNLM"/>
    </source>
</evidence>
<evidence type="ECO:0000313" key="3">
    <source>
        <dbReference type="Proteomes" id="UP000293465"/>
    </source>
</evidence>
<evidence type="ECO:0000256" key="1">
    <source>
        <dbReference type="SAM" id="Phobius"/>
    </source>
</evidence>
<protein>
    <recommendedName>
        <fullName evidence="4">Copper resistance protein</fullName>
    </recommendedName>
</protein>
<dbReference type="EMBL" id="SEZJ01000003">
    <property type="protein sequence ID" value="RYU47748.1"/>
    <property type="molecule type" value="Genomic_DNA"/>
</dbReference>
<evidence type="ECO:0000313" key="2">
    <source>
        <dbReference type="EMBL" id="RYU47748.1"/>
    </source>
</evidence>
<organism evidence="2 3">
    <name type="scientific">Aliivibrio finisterrensis</name>
    <dbReference type="NCBI Taxonomy" id="511998"/>
    <lineage>
        <taxon>Bacteria</taxon>
        <taxon>Pseudomonadati</taxon>
        <taxon>Pseudomonadota</taxon>
        <taxon>Gammaproteobacteria</taxon>
        <taxon>Vibrionales</taxon>
        <taxon>Vibrionaceae</taxon>
        <taxon>Aliivibrio</taxon>
    </lineage>
</organism>
<dbReference type="OrthoDB" id="6215614at2"/>
<dbReference type="AlphaFoldDB" id="A0A4Q5KQ43"/>
<gene>
    <name evidence="2" type="ORF">ERW49_04235</name>
</gene>
<reference evidence="2 3" key="1">
    <citation type="submission" date="2019-02" db="EMBL/GenBank/DDBJ databases">
        <title>Genome sequences of Aliivibrio finisterrensis strains from farmed Atlantic salmon.</title>
        <authorList>
            <person name="Bowman J.P."/>
        </authorList>
    </citation>
    <scope>NUCLEOTIDE SEQUENCE [LARGE SCALE GENOMIC DNA]</scope>
    <source>
        <strain evidence="2 3">A32</strain>
    </source>
</reference>
<accession>A0A4Q5KQ43</accession>
<dbReference type="Proteomes" id="UP000293465">
    <property type="component" value="Unassembled WGS sequence"/>
</dbReference>